<dbReference type="AlphaFoldDB" id="A0A645FVG5"/>
<dbReference type="EC" id="3.4.23.36" evidence="8"/>
<dbReference type="GO" id="GO:0004190">
    <property type="term" value="F:aspartic-type endopeptidase activity"/>
    <property type="evidence" value="ECO:0007669"/>
    <property type="project" value="UniProtKB-EC"/>
</dbReference>
<reference evidence="8" key="1">
    <citation type="submission" date="2019-08" db="EMBL/GenBank/DDBJ databases">
        <authorList>
            <person name="Kucharzyk K."/>
            <person name="Murdoch R.W."/>
            <person name="Higgins S."/>
            <person name="Loffler F."/>
        </authorList>
    </citation>
    <scope>NUCLEOTIDE SEQUENCE</scope>
</reference>
<keyword evidence="8" id="KW-0449">Lipoprotein</keyword>
<accession>A0A645FVG5</accession>
<evidence type="ECO:0000256" key="3">
    <source>
        <dbReference type="ARBA" id="ARBA00022692"/>
    </source>
</evidence>
<dbReference type="PANTHER" id="PTHR33695">
    <property type="entry name" value="LIPOPROTEIN SIGNAL PEPTIDASE"/>
    <property type="match status" value="1"/>
</dbReference>
<keyword evidence="5 7" id="KW-1133">Transmembrane helix</keyword>
<protein>
    <submittedName>
        <fullName evidence="8">Lipoprotein signal peptidase</fullName>
        <ecNumber evidence="8">3.4.23.36</ecNumber>
    </submittedName>
</protein>
<feature type="transmembrane region" description="Helical" evidence="7">
    <location>
        <begin position="123"/>
        <end position="151"/>
    </location>
</feature>
<evidence type="ECO:0000256" key="6">
    <source>
        <dbReference type="ARBA" id="ARBA00023136"/>
    </source>
</evidence>
<name>A0A645FVG5_9ZZZZ</name>
<evidence type="ECO:0000256" key="1">
    <source>
        <dbReference type="ARBA" id="ARBA00022475"/>
    </source>
</evidence>
<dbReference type="InterPro" id="IPR001872">
    <property type="entry name" value="Peptidase_A8"/>
</dbReference>
<keyword evidence="4 8" id="KW-0378">Hydrolase</keyword>
<keyword evidence="3 7" id="KW-0812">Transmembrane</keyword>
<organism evidence="8">
    <name type="scientific">bioreactor metagenome</name>
    <dbReference type="NCBI Taxonomy" id="1076179"/>
    <lineage>
        <taxon>unclassified sequences</taxon>
        <taxon>metagenomes</taxon>
        <taxon>ecological metagenomes</taxon>
    </lineage>
</organism>
<keyword evidence="1" id="KW-1003">Cell membrane</keyword>
<dbReference type="PROSITE" id="PS00855">
    <property type="entry name" value="SPASE_II"/>
    <property type="match status" value="1"/>
</dbReference>
<dbReference type="PANTHER" id="PTHR33695:SF1">
    <property type="entry name" value="LIPOPROTEIN SIGNAL PEPTIDASE"/>
    <property type="match status" value="1"/>
</dbReference>
<feature type="transmembrane region" description="Helical" evidence="7">
    <location>
        <begin position="86"/>
        <end position="103"/>
    </location>
</feature>
<keyword evidence="2" id="KW-0645">Protease</keyword>
<evidence type="ECO:0000313" key="8">
    <source>
        <dbReference type="EMBL" id="MPN16024.1"/>
    </source>
</evidence>
<evidence type="ECO:0000256" key="4">
    <source>
        <dbReference type="ARBA" id="ARBA00022801"/>
    </source>
</evidence>
<keyword evidence="6 7" id="KW-0472">Membrane</keyword>
<feature type="transmembrane region" description="Helical" evidence="7">
    <location>
        <begin position="60"/>
        <end position="79"/>
    </location>
</feature>
<dbReference type="HAMAP" id="MF_00161">
    <property type="entry name" value="LspA"/>
    <property type="match status" value="1"/>
</dbReference>
<dbReference type="GO" id="GO:0006508">
    <property type="term" value="P:proteolysis"/>
    <property type="evidence" value="ECO:0007669"/>
    <property type="project" value="UniProtKB-KW"/>
</dbReference>
<dbReference type="EMBL" id="VSSQ01062922">
    <property type="protein sequence ID" value="MPN16024.1"/>
    <property type="molecule type" value="Genomic_DNA"/>
</dbReference>
<dbReference type="Pfam" id="PF01252">
    <property type="entry name" value="Peptidase_A8"/>
    <property type="match status" value="1"/>
</dbReference>
<gene>
    <name evidence="8" type="primary">lspA_43</name>
    <name evidence="8" type="ORF">SDC9_163362</name>
</gene>
<comment type="caution">
    <text evidence="8">The sequence shown here is derived from an EMBL/GenBank/DDBJ whole genome shotgun (WGS) entry which is preliminary data.</text>
</comment>
<dbReference type="PRINTS" id="PR00781">
    <property type="entry name" value="LIPOSIGPTASE"/>
</dbReference>
<dbReference type="GO" id="GO:0016020">
    <property type="term" value="C:membrane"/>
    <property type="evidence" value="ECO:0007669"/>
    <property type="project" value="InterPro"/>
</dbReference>
<evidence type="ECO:0000256" key="7">
    <source>
        <dbReference type="SAM" id="Phobius"/>
    </source>
</evidence>
<proteinExistence type="inferred from homology"/>
<evidence type="ECO:0000256" key="5">
    <source>
        <dbReference type="ARBA" id="ARBA00022989"/>
    </source>
</evidence>
<evidence type="ECO:0000256" key="2">
    <source>
        <dbReference type="ARBA" id="ARBA00022670"/>
    </source>
</evidence>
<dbReference type="NCBIfam" id="TIGR00077">
    <property type="entry name" value="lspA"/>
    <property type="match status" value="1"/>
</dbReference>
<sequence>MYVLSLIMIASLVVIDQILKEIVVRYLMPIGSHAFISGFMEWHYVENTGAAFGSLSEHTMALSIVTLLILAGGIAVLLSGRVKNKLLYYAFVLIISGGMGNLIDRVFRGTKLFNGYVVDYIRVLFVDFAVFNFADCMVSIGAGMIIIYLIFDIIRDVRERA</sequence>